<name>A0A0K0FJT4_STRVS</name>
<evidence type="ECO:0000313" key="2">
    <source>
        <dbReference type="Proteomes" id="UP000035680"/>
    </source>
</evidence>
<dbReference type="AlphaFoldDB" id="A0A0K0FJT4"/>
<keyword evidence="2" id="KW-1185">Reference proteome</keyword>
<protein>
    <submittedName>
        <fullName evidence="3">Transmembrane protein</fullName>
    </submittedName>
</protein>
<dbReference type="Proteomes" id="UP000035680">
    <property type="component" value="Unassembled WGS sequence"/>
</dbReference>
<reference evidence="3" key="2">
    <citation type="submission" date="2015-08" db="UniProtKB">
        <authorList>
            <consortium name="WormBaseParasite"/>
        </authorList>
    </citation>
    <scope>IDENTIFICATION</scope>
</reference>
<dbReference type="WBParaSite" id="SVE_0916000.1">
    <property type="protein sequence ID" value="SVE_0916000.1"/>
    <property type="gene ID" value="SVE_0916000"/>
</dbReference>
<sequence length="144" mass="16432">MIQHEFEGKVVSFDIYKLRFGVLSDTILSQNNVLTPTCWIADKPRIKSWLQFFITLYVKMYSFHYITELYLTCPIVEKMLLFAVVTFIELVSIGRANSLHNFRSIILIVAPVSIRVSRSLPFIVTTMLGFHVFGGVTGGIGCKY</sequence>
<keyword evidence="1" id="KW-1133">Transmembrane helix</keyword>
<proteinExistence type="predicted"/>
<feature type="transmembrane region" description="Helical" evidence="1">
    <location>
        <begin position="79"/>
        <end position="99"/>
    </location>
</feature>
<keyword evidence="1" id="KW-0812">Transmembrane</keyword>
<evidence type="ECO:0000256" key="1">
    <source>
        <dbReference type="SAM" id="Phobius"/>
    </source>
</evidence>
<evidence type="ECO:0000313" key="3">
    <source>
        <dbReference type="WBParaSite" id="SVE_0916000.1"/>
    </source>
</evidence>
<reference evidence="2" key="1">
    <citation type="submission" date="2014-07" db="EMBL/GenBank/DDBJ databases">
        <authorList>
            <person name="Martin A.A"/>
            <person name="De Silva N."/>
        </authorList>
    </citation>
    <scope>NUCLEOTIDE SEQUENCE</scope>
</reference>
<organism evidence="2 3">
    <name type="scientific">Strongyloides venezuelensis</name>
    <name type="common">Threadworm</name>
    <dbReference type="NCBI Taxonomy" id="75913"/>
    <lineage>
        <taxon>Eukaryota</taxon>
        <taxon>Metazoa</taxon>
        <taxon>Ecdysozoa</taxon>
        <taxon>Nematoda</taxon>
        <taxon>Chromadorea</taxon>
        <taxon>Rhabditida</taxon>
        <taxon>Tylenchina</taxon>
        <taxon>Panagrolaimomorpha</taxon>
        <taxon>Strongyloidoidea</taxon>
        <taxon>Strongyloididae</taxon>
        <taxon>Strongyloides</taxon>
    </lineage>
</organism>
<feature type="transmembrane region" description="Helical" evidence="1">
    <location>
        <begin position="120"/>
        <end position="141"/>
    </location>
</feature>
<keyword evidence="1" id="KW-0472">Membrane</keyword>
<accession>A0A0K0FJT4</accession>